<feature type="transmembrane region" description="Helical" evidence="1">
    <location>
        <begin position="109"/>
        <end position="126"/>
    </location>
</feature>
<feature type="transmembrane region" description="Helical" evidence="1">
    <location>
        <begin position="132"/>
        <end position="152"/>
    </location>
</feature>
<dbReference type="OMA" id="IWSILVY"/>
<dbReference type="Proteomes" id="UP000094389">
    <property type="component" value="Unassembled WGS sequence"/>
</dbReference>
<evidence type="ECO:0000313" key="5">
    <source>
        <dbReference type="Proteomes" id="UP000094389"/>
    </source>
</evidence>
<reference evidence="3 5" key="3">
    <citation type="journal article" date="2016" name="Proc. Natl. Acad. Sci. U.S.A.">
        <title>Comparative genomics of biotechnologically important yeasts.</title>
        <authorList>
            <person name="Riley R."/>
            <person name="Haridas S."/>
            <person name="Wolfe K.H."/>
            <person name="Lopes M.R."/>
            <person name="Hittinger C.T."/>
            <person name="Goeker M."/>
            <person name="Salamov A.A."/>
            <person name="Wisecaver J.H."/>
            <person name="Long T.M."/>
            <person name="Calvey C.H."/>
            <person name="Aerts A.L."/>
            <person name="Barry K.W."/>
            <person name="Choi C."/>
            <person name="Clum A."/>
            <person name="Coughlan A.Y."/>
            <person name="Deshpande S."/>
            <person name="Douglass A.P."/>
            <person name="Hanson S.J."/>
            <person name="Klenk H.-P."/>
            <person name="LaButti K.M."/>
            <person name="Lapidus A."/>
            <person name="Lindquist E.A."/>
            <person name="Lipzen A.M."/>
            <person name="Meier-Kolthoff J.P."/>
            <person name="Ohm R.A."/>
            <person name="Otillar R.P."/>
            <person name="Pangilinan J.L."/>
            <person name="Peng Y."/>
            <person name="Rokas A."/>
            <person name="Rosa C.A."/>
            <person name="Scheuner C."/>
            <person name="Sibirny A.A."/>
            <person name="Slot J.C."/>
            <person name="Stielow J.B."/>
            <person name="Sun H."/>
            <person name="Kurtzman C.P."/>
            <person name="Blackwell M."/>
            <person name="Grigoriev I.V."/>
            <person name="Jeffries T.W."/>
        </authorList>
    </citation>
    <scope>NUCLEOTIDE SEQUENCE [LARGE SCALE GENOMIC DNA]</scope>
    <source>
        <strain evidence="5">ATCC 18201 / CBS 1600 / BCRC 20928 / JCM 3617 / NBRC 0987 / NRRL Y-1542</strain>
        <strain evidence="3">NRRL Y-1542</strain>
    </source>
</reference>
<keyword evidence="1" id="KW-1133">Transmembrane helix</keyword>
<dbReference type="STRING" id="983966.A0A0H5BZV8"/>
<accession>A0A0H5BZV8</accession>
<feature type="transmembrane region" description="Helical" evidence="1">
    <location>
        <begin position="164"/>
        <end position="185"/>
    </location>
</feature>
<reference evidence="4" key="2">
    <citation type="journal article" date="2015" name="J. Biotechnol.">
        <title>The structure of the Cyberlindnera jadinii genome and its relation to Candida utilis analyzed by the occurrence of single nucleotide polymorphisms.</title>
        <authorList>
            <person name="Rupp O."/>
            <person name="Brinkrolf K."/>
            <person name="Buerth C."/>
            <person name="Kunigo M."/>
            <person name="Schneider J."/>
            <person name="Jaenicke S."/>
            <person name="Goesmann A."/>
            <person name="Puehler A."/>
            <person name="Jaeger K.-E."/>
            <person name="Ernst J.F."/>
        </authorList>
    </citation>
    <scope>NUCLEOTIDE SEQUENCE [LARGE SCALE GENOMIC DNA]</scope>
    <source>
        <strain evidence="4">ATCC 18201 / CBS 1600 / BCRC 20928 / JCM 3617 / NBRC 0987 / NRRL Y-1542</strain>
    </source>
</reference>
<evidence type="ECO:0000313" key="4">
    <source>
        <dbReference type="Proteomes" id="UP000038830"/>
    </source>
</evidence>
<gene>
    <name evidence="2" type="ORF">BN1211_0879</name>
    <name evidence="3" type="ORF">CYBJADRAFT_165552</name>
</gene>
<dbReference type="PANTHER" id="PTHR37992:SF1">
    <property type="entry name" value="DUF1774-DOMAIN-CONTAINING PROTEIN"/>
    <property type="match status" value="1"/>
</dbReference>
<feature type="transmembrane region" description="Helical" evidence="1">
    <location>
        <begin position="225"/>
        <end position="242"/>
    </location>
</feature>
<feature type="transmembrane region" description="Helical" evidence="1">
    <location>
        <begin position="197"/>
        <end position="218"/>
    </location>
</feature>
<protein>
    <submittedName>
        <fullName evidence="3">DUF1774-domain-containing protein</fullName>
    </submittedName>
</protein>
<reference evidence="2" key="1">
    <citation type="submission" date="2014-12" db="EMBL/GenBank/DDBJ databases">
        <authorList>
            <person name="Jaenicke S."/>
        </authorList>
    </citation>
    <scope>NUCLEOTIDE SEQUENCE [LARGE SCALE GENOMIC DNA]</scope>
    <source>
        <strain evidence="2">CBS1600</strain>
    </source>
</reference>
<keyword evidence="1" id="KW-0812">Transmembrane</keyword>
<keyword evidence="1" id="KW-0472">Membrane</keyword>
<evidence type="ECO:0000313" key="3">
    <source>
        <dbReference type="EMBL" id="ODV76242.1"/>
    </source>
</evidence>
<dbReference type="InterPro" id="IPR013920">
    <property type="entry name" value="DUF1774_fun"/>
</dbReference>
<dbReference type="Proteomes" id="UP000038830">
    <property type="component" value="Unassembled WGS sequence"/>
</dbReference>
<name>A0A0H5BZV8_CYBJN</name>
<feature type="transmembrane region" description="Helical" evidence="1">
    <location>
        <begin position="7"/>
        <end position="27"/>
    </location>
</feature>
<dbReference type="AlphaFoldDB" id="A0A0H5BZV8"/>
<feature type="transmembrane region" description="Helical" evidence="1">
    <location>
        <begin position="248"/>
        <end position="268"/>
    </location>
</feature>
<keyword evidence="5" id="KW-1185">Reference proteome</keyword>
<sequence length="288" mass="31991">MTDTTTLKVSTVVTLILSVYANIRYLVGRNPIDDDPEKDPFFRVGFTPFTANLLVILIYWGATHILQLGFIAQFFFPEETNSQSQSSNPAANALGAITNFSRVKTATNVGWSLNIFNFLHFAWSLLFAHGHYILSELVLIANFVNILALYTSQKPWKIRNLSQIFLIHMPVAALPFSWLFFAIFWNGAVIVGSQSLAARIVANVFIWNFLLVPTFFLAIYRDWSIGLSSSALMLGLGLGQLFTKVFALQWIFAFAISGFLFLASIAVLSANLTSDNGSSTENAPLINN</sequence>
<evidence type="ECO:0000313" key="2">
    <source>
        <dbReference type="EMBL" id="CEP20896.1"/>
    </source>
</evidence>
<accession>A0A1E4SA30</accession>
<dbReference type="PANTHER" id="PTHR37992">
    <property type="entry name" value="EXPRESSED PROTEIN"/>
    <property type="match status" value="1"/>
</dbReference>
<proteinExistence type="predicted"/>
<dbReference type="EMBL" id="KV453925">
    <property type="protein sequence ID" value="ODV76242.1"/>
    <property type="molecule type" value="Genomic_DNA"/>
</dbReference>
<dbReference type="GeneID" id="30988491"/>
<evidence type="ECO:0000256" key="1">
    <source>
        <dbReference type="SAM" id="Phobius"/>
    </source>
</evidence>
<organism evidence="2 4">
    <name type="scientific">Cyberlindnera jadinii (strain ATCC 18201 / CBS 1600 / BCRC 20928 / JCM 3617 / NBRC 0987 / NRRL Y-1542)</name>
    <name type="common">Torula yeast</name>
    <name type="synonym">Candida utilis</name>
    <dbReference type="NCBI Taxonomy" id="983966"/>
    <lineage>
        <taxon>Eukaryota</taxon>
        <taxon>Fungi</taxon>
        <taxon>Dikarya</taxon>
        <taxon>Ascomycota</taxon>
        <taxon>Saccharomycotina</taxon>
        <taxon>Saccharomycetes</taxon>
        <taxon>Phaffomycetales</taxon>
        <taxon>Phaffomycetaceae</taxon>
        <taxon>Cyberlindnera</taxon>
    </lineage>
</organism>
<dbReference type="RefSeq" id="XP_020073281.1">
    <property type="nucleotide sequence ID" value="XM_020214095.1"/>
</dbReference>
<dbReference type="Pfam" id="PF08611">
    <property type="entry name" value="DUF1774"/>
    <property type="match status" value="1"/>
</dbReference>
<dbReference type="OrthoDB" id="3342455at2759"/>
<dbReference type="EMBL" id="CDQK01000001">
    <property type="protein sequence ID" value="CEP20896.1"/>
    <property type="molecule type" value="Genomic_DNA"/>
</dbReference>